<dbReference type="STRING" id="5364.A0A5C3ND96"/>
<organism evidence="3 4">
    <name type="scientific">Heliocybe sulcata</name>
    <dbReference type="NCBI Taxonomy" id="5364"/>
    <lineage>
        <taxon>Eukaryota</taxon>
        <taxon>Fungi</taxon>
        <taxon>Dikarya</taxon>
        <taxon>Basidiomycota</taxon>
        <taxon>Agaricomycotina</taxon>
        <taxon>Agaricomycetes</taxon>
        <taxon>Gloeophyllales</taxon>
        <taxon>Gloeophyllaceae</taxon>
        <taxon>Heliocybe</taxon>
    </lineage>
</organism>
<evidence type="ECO:0000256" key="1">
    <source>
        <dbReference type="ARBA" id="ARBA00022801"/>
    </source>
</evidence>
<keyword evidence="4" id="KW-1185">Reference proteome</keyword>
<dbReference type="InterPro" id="IPR013094">
    <property type="entry name" value="AB_hydrolase_3"/>
</dbReference>
<evidence type="ECO:0000259" key="2">
    <source>
        <dbReference type="Pfam" id="PF07859"/>
    </source>
</evidence>
<reference evidence="3 4" key="1">
    <citation type="journal article" date="2019" name="Nat. Ecol. Evol.">
        <title>Megaphylogeny resolves global patterns of mushroom evolution.</title>
        <authorList>
            <person name="Varga T."/>
            <person name="Krizsan K."/>
            <person name="Foldi C."/>
            <person name="Dima B."/>
            <person name="Sanchez-Garcia M."/>
            <person name="Sanchez-Ramirez S."/>
            <person name="Szollosi G.J."/>
            <person name="Szarkandi J.G."/>
            <person name="Papp V."/>
            <person name="Albert L."/>
            <person name="Andreopoulos W."/>
            <person name="Angelini C."/>
            <person name="Antonin V."/>
            <person name="Barry K.W."/>
            <person name="Bougher N.L."/>
            <person name="Buchanan P."/>
            <person name="Buyck B."/>
            <person name="Bense V."/>
            <person name="Catcheside P."/>
            <person name="Chovatia M."/>
            <person name="Cooper J."/>
            <person name="Damon W."/>
            <person name="Desjardin D."/>
            <person name="Finy P."/>
            <person name="Geml J."/>
            <person name="Haridas S."/>
            <person name="Hughes K."/>
            <person name="Justo A."/>
            <person name="Karasinski D."/>
            <person name="Kautmanova I."/>
            <person name="Kiss B."/>
            <person name="Kocsube S."/>
            <person name="Kotiranta H."/>
            <person name="LaButti K.M."/>
            <person name="Lechner B.E."/>
            <person name="Liimatainen K."/>
            <person name="Lipzen A."/>
            <person name="Lukacs Z."/>
            <person name="Mihaltcheva S."/>
            <person name="Morgado L.N."/>
            <person name="Niskanen T."/>
            <person name="Noordeloos M.E."/>
            <person name="Ohm R.A."/>
            <person name="Ortiz-Santana B."/>
            <person name="Ovrebo C."/>
            <person name="Racz N."/>
            <person name="Riley R."/>
            <person name="Savchenko A."/>
            <person name="Shiryaev A."/>
            <person name="Soop K."/>
            <person name="Spirin V."/>
            <person name="Szebenyi C."/>
            <person name="Tomsovsky M."/>
            <person name="Tulloss R.E."/>
            <person name="Uehling J."/>
            <person name="Grigoriev I.V."/>
            <person name="Vagvolgyi C."/>
            <person name="Papp T."/>
            <person name="Martin F.M."/>
            <person name="Miettinen O."/>
            <person name="Hibbett D.S."/>
            <person name="Nagy L.G."/>
        </authorList>
    </citation>
    <scope>NUCLEOTIDE SEQUENCE [LARGE SCALE GENOMIC DNA]</scope>
    <source>
        <strain evidence="3 4">OMC1185</strain>
    </source>
</reference>
<dbReference type="PANTHER" id="PTHR48081:SF26">
    <property type="entry name" value="ALPHA_BETA HYDROLASE FOLD-3 DOMAIN-CONTAINING PROTEIN"/>
    <property type="match status" value="1"/>
</dbReference>
<feature type="domain" description="Alpha/beta hydrolase fold-3" evidence="2">
    <location>
        <begin position="140"/>
        <end position="372"/>
    </location>
</feature>
<dbReference type="EMBL" id="ML213506">
    <property type="protein sequence ID" value="TFK53958.1"/>
    <property type="molecule type" value="Genomic_DNA"/>
</dbReference>
<keyword evidence="1 3" id="KW-0378">Hydrolase</keyword>
<dbReference type="OrthoDB" id="2152029at2759"/>
<dbReference type="InterPro" id="IPR050300">
    <property type="entry name" value="GDXG_lipolytic_enzyme"/>
</dbReference>
<dbReference type="InterPro" id="IPR029058">
    <property type="entry name" value="AB_hydrolase_fold"/>
</dbReference>
<proteinExistence type="predicted"/>
<dbReference type="Proteomes" id="UP000305948">
    <property type="component" value="Unassembled WGS sequence"/>
</dbReference>
<evidence type="ECO:0000313" key="4">
    <source>
        <dbReference type="Proteomes" id="UP000305948"/>
    </source>
</evidence>
<dbReference type="GO" id="GO:0016787">
    <property type="term" value="F:hydrolase activity"/>
    <property type="evidence" value="ECO:0007669"/>
    <property type="project" value="UniProtKB-KW"/>
</dbReference>
<dbReference type="Gene3D" id="3.40.50.1820">
    <property type="entry name" value="alpha/beta hydrolase"/>
    <property type="match status" value="1"/>
</dbReference>
<dbReference type="AlphaFoldDB" id="A0A5C3ND96"/>
<accession>A0A5C3ND96</accession>
<dbReference type="SUPFAM" id="SSF53474">
    <property type="entry name" value="alpha/beta-Hydrolases"/>
    <property type="match status" value="1"/>
</dbReference>
<name>A0A5C3ND96_9AGAM</name>
<gene>
    <name evidence="3" type="ORF">OE88DRAFT_1625027</name>
</gene>
<sequence length="394" mass="43682">MAPFFRAHREPFKTLLIICDSLVITLVKKPIWVIKYALPFMRPRRDWSLQRTLITKHYRHLSWLAMKYGVPIVSPDHTALVAGQKGSWIDPVPNELILGRLKDMAAASGVEPVRLPGYWLDRDGSDVPLGAPPRPGEKVVFHLHGGAYVFLSANTQDPTTEIGRGLMERCESIGRVFSIEYRLAATPDNELAYPFPSQLLDALTAYYYLVHTVGFAPADIIVDGDSAGANLALALTRYLIETASDAVPAPPGRLLLLSPWCDAGPIRATPSSSWAQFAHIDCGPGAQLQEAAKMFCGPLGLAEAEVNPYISPASTHTSMSVSFKGFPRTFILCGGMEGLRDQIRVLRDRMVRDIGEENVVYCEPPGAIHDFLWVPWVEPERTNAWHEIANWLSR</sequence>
<evidence type="ECO:0000313" key="3">
    <source>
        <dbReference type="EMBL" id="TFK53958.1"/>
    </source>
</evidence>
<dbReference type="PANTHER" id="PTHR48081">
    <property type="entry name" value="AB HYDROLASE SUPERFAMILY PROTEIN C4A8.06C"/>
    <property type="match status" value="1"/>
</dbReference>
<protein>
    <submittedName>
        <fullName evidence="3">Alpha/beta-hydrolase</fullName>
    </submittedName>
</protein>
<dbReference type="Pfam" id="PF07859">
    <property type="entry name" value="Abhydrolase_3"/>
    <property type="match status" value="1"/>
</dbReference>